<proteinExistence type="predicted"/>
<evidence type="ECO:0000313" key="1">
    <source>
        <dbReference type="EMBL" id="KAH3782310.1"/>
    </source>
</evidence>
<dbReference type="EMBL" id="JAIWYP010000008">
    <property type="protein sequence ID" value="KAH3782310.1"/>
    <property type="molecule type" value="Genomic_DNA"/>
</dbReference>
<dbReference type="AlphaFoldDB" id="A0A9D4EQP6"/>
<reference evidence="1" key="2">
    <citation type="submission" date="2020-11" db="EMBL/GenBank/DDBJ databases">
        <authorList>
            <person name="McCartney M.A."/>
            <person name="Auch B."/>
            <person name="Kono T."/>
            <person name="Mallez S."/>
            <person name="Becker A."/>
            <person name="Gohl D.M."/>
            <person name="Silverstein K.A.T."/>
            <person name="Koren S."/>
            <person name="Bechman K.B."/>
            <person name="Herman A."/>
            <person name="Abrahante J.E."/>
            <person name="Garbe J."/>
        </authorList>
    </citation>
    <scope>NUCLEOTIDE SEQUENCE</scope>
    <source>
        <strain evidence="1">Duluth1</strain>
        <tissue evidence="1">Whole animal</tissue>
    </source>
</reference>
<name>A0A9D4EQP6_DREPO</name>
<reference evidence="1" key="1">
    <citation type="journal article" date="2019" name="bioRxiv">
        <title>The Genome of the Zebra Mussel, Dreissena polymorpha: A Resource for Invasive Species Research.</title>
        <authorList>
            <person name="McCartney M.A."/>
            <person name="Auch B."/>
            <person name="Kono T."/>
            <person name="Mallez S."/>
            <person name="Zhang Y."/>
            <person name="Obille A."/>
            <person name="Becker A."/>
            <person name="Abrahante J.E."/>
            <person name="Garbe J."/>
            <person name="Badalamenti J.P."/>
            <person name="Herman A."/>
            <person name="Mangelson H."/>
            <person name="Liachko I."/>
            <person name="Sullivan S."/>
            <person name="Sone E.D."/>
            <person name="Koren S."/>
            <person name="Silverstein K.A.T."/>
            <person name="Beckman K.B."/>
            <person name="Gohl D.M."/>
        </authorList>
    </citation>
    <scope>NUCLEOTIDE SEQUENCE</scope>
    <source>
        <strain evidence="1">Duluth1</strain>
        <tissue evidence="1">Whole animal</tissue>
    </source>
</reference>
<organism evidence="1 2">
    <name type="scientific">Dreissena polymorpha</name>
    <name type="common">Zebra mussel</name>
    <name type="synonym">Mytilus polymorpha</name>
    <dbReference type="NCBI Taxonomy" id="45954"/>
    <lineage>
        <taxon>Eukaryota</taxon>
        <taxon>Metazoa</taxon>
        <taxon>Spiralia</taxon>
        <taxon>Lophotrochozoa</taxon>
        <taxon>Mollusca</taxon>
        <taxon>Bivalvia</taxon>
        <taxon>Autobranchia</taxon>
        <taxon>Heteroconchia</taxon>
        <taxon>Euheterodonta</taxon>
        <taxon>Imparidentia</taxon>
        <taxon>Neoheterodontei</taxon>
        <taxon>Myida</taxon>
        <taxon>Dreissenoidea</taxon>
        <taxon>Dreissenidae</taxon>
        <taxon>Dreissena</taxon>
    </lineage>
</organism>
<dbReference type="Proteomes" id="UP000828390">
    <property type="component" value="Unassembled WGS sequence"/>
</dbReference>
<comment type="caution">
    <text evidence="1">The sequence shown here is derived from an EMBL/GenBank/DDBJ whole genome shotgun (WGS) entry which is preliminary data.</text>
</comment>
<accession>A0A9D4EQP6</accession>
<evidence type="ECO:0000313" key="2">
    <source>
        <dbReference type="Proteomes" id="UP000828390"/>
    </source>
</evidence>
<sequence length="64" mass="7272">MPRQHVLLKLENFGIRGPLLNWISHFLTQRELCAVVEVEKSRHVAVGSGDNTTRHSIRTVSSSY</sequence>
<protein>
    <submittedName>
        <fullName evidence="1">Uncharacterized protein</fullName>
    </submittedName>
</protein>
<gene>
    <name evidence="1" type="ORF">DPMN_160222</name>
</gene>
<keyword evidence="2" id="KW-1185">Reference proteome</keyword>